<accession>A0A5E4NR74</accession>
<dbReference type="EMBL" id="CABPRJ010002503">
    <property type="protein sequence ID" value="VVC46419.1"/>
    <property type="molecule type" value="Genomic_DNA"/>
</dbReference>
<reference evidence="1 2" key="1">
    <citation type="submission" date="2019-08" db="EMBL/GenBank/DDBJ databases">
        <authorList>
            <person name="Alioto T."/>
            <person name="Alioto T."/>
            <person name="Gomez Garrido J."/>
        </authorList>
    </citation>
    <scope>NUCLEOTIDE SEQUENCE [LARGE SCALE GENOMIC DNA]</scope>
</reference>
<name>A0A5E4NR74_9HEMI</name>
<organism evidence="1 2">
    <name type="scientific">Cinara cedri</name>
    <dbReference type="NCBI Taxonomy" id="506608"/>
    <lineage>
        <taxon>Eukaryota</taxon>
        <taxon>Metazoa</taxon>
        <taxon>Ecdysozoa</taxon>
        <taxon>Arthropoda</taxon>
        <taxon>Hexapoda</taxon>
        <taxon>Insecta</taxon>
        <taxon>Pterygota</taxon>
        <taxon>Neoptera</taxon>
        <taxon>Paraneoptera</taxon>
        <taxon>Hemiptera</taxon>
        <taxon>Sternorrhyncha</taxon>
        <taxon>Aphidomorpha</taxon>
        <taxon>Aphidoidea</taxon>
        <taxon>Aphididae</taxon>
        <taxon>Lachninae</taxon>
        <taxon>Cinara</taxon>
    </lineage>
</organism>
<dbReference type="OrthoDB" id="6757831at2759"/>
<sequence>MLKFFKFLSSSLEKLANTLKPNRFKELSKHYPEQLDLVKGKLEYPYVYMDSPEKYDEESLPYIDKFYSSLTGFTWNAMIRKTVVELELLTDIDMYLMFEHGIRRGLSQCSIRYSKANNKYIGEKYKKEQTLMKYLLDLDENNLYGWGMCKYLPYKEFKWSNPDWFDIEKILKLKVDQENGYIFKVDLKYPKELHDLHSDYPLAPENVFDNKELSKLTPILYDKKKYILHYINLKLYLSLDTDSFIVEFTTENFYTDVKNNEQLLNEFDFSDYPENINKKVPGKFKGELMVK</sequence>
<proteinExistence type="predicted"/>
<evidence type="ECO:0000313" key="2">
    <source>
        <dbReference type="Proteomes" id="UP000325440"/>
    </source>
</evidence>
<dbReference type="Proteomes" id="UP000325440">
    <property type="component" value="Unassembled WGS sequence"/>
</dbReference>
<dbReference type="AlphaFoldDB" id="A0A5E4NR74"/>
<keyword evidence="2" id="KW-1185">Reference proteome</keyword>
<gene>
    <name evidence="1" type="ORF">CINCED_3A004146</name>
</gene>
<evidence type="ECO:0008006" key="3">
    <source>
        <dbReference type="Google" id="ProtNLM"/>
    </source>
</evidence>
<protein>
    <recommendedName>
        <fullName evidence="3">DNA-directed DNA polymerase</fullName>
    </recommendedName>
</protein>
<dbReference type="PANTHER" id="PTHR31511">
    <property type="entry name" value="PROTEIN CBG23764"/>
    <property type="match status" value="1"/>
</dbReference>
<evidence type="ECO:0000313" key="1">
    <source>
        <dbReference type="EMBL" id="VVC46419.1"/>
    </source>
</evidence>
<dbReference type="PANTHER" id="PTHR31511:SF12">
    <property type="entry name" value="RHO TERMINATION FACTOR N-TERMINAL DOMAIN-CONTAINING PROTEIN"/>
    <property type="match status" value="1"/>
</dbReference>